<evidence type="ECO:0000256" key="1">
    <source>
        <dbReference type="SAM" id="MobiDB-lite"/>
    </source>
</evidence>
<accession>A0A8S5STR9</accession>
<feature type="region of interest" description="Disordered" evidence="1">
    <location>
        <begin position="202"/>
        <end position="282"/>
    </location>
</feature>
<dbReference type="EMBL" id="BK032679">
    <property type="protein sequence ID" value="DAF54409.1"/>
    <property type="molecule type" value="Genomic_DNA"/>
</dbReference>
<name>A0A8S5STR9_9CAUD</name>
<proteinExistence type="predicted"/>
<reference evidence="2" key="1">
    <citation type="journal article" date="2021" name="Proc. Natl. Acad. Sci. U.S.A.">
        <title>A Catalog of Tens of Thousands of Viruses from Human Metagenomes Reveals Hidden Associations with Chronic Diseases.</title>
        <authorList>
            <person name="Tisza M.J."/>
            <person name="Buck C.B."/>
        </authorList>
    </citation>
    <scope>NUCLEOTIDE SEQUENCE</scope>
    <source>
        <strain evidence="2">CtKwY15</strain>
    </source>
</reference>
<organism evidence="2">
    <name type="scientific">Siphoviridae sp. ctKwY15</name>
    <dbReference type="NCBI Taxonomy" id="2827843"/>
    <lineage>
        <taxon>Viruses</taxon>
        <taxon>Duplodnaviria</taxon>
        <taxon>Heunggongvirae</taxon>
        <taxon>Uroviricota</taxon>
        <taxon>Caudoviricetes</taxon>
    </lineage>
</organism>
<feature type="compositionally biased region" description="Low complexity" evidence="1">
    <location>
        <begin position="248"/>
        <end position="264"/>
    </location>
</feature>
<evidence type="ECO:0000313" key="2">
    <source>
        <dbReference type="EMBL" id="DAF54409.1"/>
    </source>
</evidence>
<protein>
    <submittedName>
        <fullName evidence="2">RecT protein</fullName>
    </submittedName>
</protein>
<sequence>MGENNVVVSKPQVSVGLNMFADQQSFNTGFQMAKILSASTIVPKTFQGNIGNTMIAIDIAQRLHTNPLMIMQNVYVVYNMPSFSAKFLIACINASGLFATPLRYEFVGEQGKDDWGCYAYAIDKQGEVLKGSTVTIGMAKQKGWYQKDGSNWKVDPEQMLRYRAATRFQSVYCPEITCGLAVKEDLEDADYTEITSDNVEQLANGSEEEQLSAAQEKEQKEANSQQLGMNNGAEAAQSQQQGNDKGNEQAAAQNKENAAQNSSNPKPQPMGKQEVPDMFKQQ</sequence>